<dbReference type="InterPro" id="IPR054484">
    <property type="entry name" value="ComC_SSD"/>
</dbReference>
<protein>
    <recommendedName>
        <fullName evidence="4">EGF-like domain-containing protein</fullName>
    </recommendedName>
</protein>
<keyword evidence="6" id="KW-1185">Reference proteome</keyword>
<keyword evidence="1" id="KW-1015">Disulfide bond</keyword>
<evidence type="ECO:0000256" key="3">
    <source>
        <dbReference type="SAM" id="Phobius"/>
    </source>
</evidence>
<keyword evidence="1" id="KW-0245">EGF-like domain</keyword>
<dbReference type="InterPro" id="IPR002049">
    <property type="entry name" value="LE_dom"/>
</dbReference>
<dbReference type="Pfam" id="PF23106">
    <property type="entry name" value="EGF_Teneurin"/>
    <property type="match status" value="1"/>
</dbReference>
<evidence type="ECO:0000256" key="2">
    <source>
        <dbReference type="SAM" id="MobiDB-lite"/>
    </source>
</evidence>
<evidence type="ECO:0000259" key="4">
    <source>
        <dbReference type="PROSITE" id="PS50026"/>
    </source>
</evidence>
<dbReference type="PhylomeDB" id="Q54LT9"/>
<dbReference type="InterPro" id="IPR000742">
    <property type="entry name" value="EGF"/>
</dbReference>
<feature type="disulfide bond" evidence="1">
    <location>
        <begin position="798"/>
        <end position="808"/>
    </location>
</feature>
<keyword evidence="3" id="KW-1133">Transmembrane helix</keyword>
<dbReference type="InterPro" id="IPR053331">
    <property type="entry name" value="EGF-like_comC"/>
</dbReference>
<dbReference type="PaxDb" id="44689-DDB0186964"/>
<dbReference type="PANTHER" id="PTHR24032">
    <property type="entry name" value="EGF-LIKE DOMAIN-CONTAINING PROTEIN-RELATED-RELATED"/>
    <property type="match status" value="1"/>
</dbReference>
<comment type="caution">
    <text evidence="1">Lacks conserved residue(s) required for the propagation of feature annotation.</text>
</comment>
<feature type="compositionally biased region" description="Low complexity" evidence="2">
    <location>
        <begin position="833"/>
        <end position="851"/>
    </location>
</feature>
<dbReference type="SMART" id="SM00181">
    <property type="entry name" value="EGF"/>
    <property type="match status" value="4"/>
</dbReference>
<proteinExistence type="predicted"/>
<dbReference type="AlphaFoldDB" id="Q54LT9"/>
<evidence type="ECO:0000313" key="6">
    <source>
        <dbReference type="Proteomes" id="UP000002195"/>
    </source>
</evidence>
<dbReference type="VEuPathDB" id="AmoebaDB:DDB_G0286417"/>
<dbReference type="PROSITE" id="PS50026">
    <property type="entry name" value="EGF_3"/>
    <property type="match status" value="2"/>
</dbReference>
<dbReference type="PROSITE" id="PS01186">
    <property type="entry name" value="EGF_2"/>
    <property type="match status" value="1"/>
</dbReference>
<evidence type="ECO:0000313" key="5">
    <source>
        <dbReference type="EMBL" id="EAL64233.1"/>
    </source>
</evidence>
<dbReference type="CDD" id="cd00055">
    <property type="entry name" value="EGF_Lam"/>
    <property type="match status" value="1"/>
</dbReference>
<feature type="disulfide bond" evidence="1">
    <location>
        <begin position="662"/>
        <end position="671"/>
    </location>
</feature>
<dbReference type="InParanoid" id="Q54LT9"/>
<feature type="disulfide bond" evidence="1">
    <location>
        <begin position="817"/>
        <end position="826"/>
    </location>
</feature>
<dbReference type="dictyBase" id="DDB_G0286417"/>
<dbReference type="Pfam" id="PF22933">
    <property type="entry name" value="ComC_SSD"/>
    <property type="match status" value="1"/>
</dbReference>
<sequence length="1015" mass="113082">MQLKVYIFVLLIYLYYFVSFSNTYQYISNDDQICLKNLISVTGKSNDFISYFENSIQSYSVSICSSDSFICEQDVDEIGDSIYYITRITLKASQLLNPISQQNFKCFGRLNSMILYNYTISDGEAFFDTSISAINFFFCKNITIPTTLPKNLTKLYLVLEEPLNNYNGVISRKIFNHLNYFSILLPSNIYPQLDNILPTLEDFDPSQPKYSVETIQMHVRSVPDFTNISIELLTLMIVSNPINGNNINTYSSVKNLVIHSLQSFIDFPLSLFLNPNLCESFSLYGYISPLNSTIDLSNSKQLKYFKINPSSNSFVFPILNSALPLTNLPGSLQEFIIANGGIATIPNKNIFMNVKSVNLGKNSLSGPLPDFLLNSTANLNFVYNNFQGSIPDSFCNTLLNVSFNIGITNIPVCYSCYMSSQYDVLSYLIKNTSVSELNFPKCINNSPIPNIIFINNSFTLWGENLGYKIPISNQPNTMSMIKPNKLFQGQVTNIGSKKAITFEFIGKNYTLSTYSNYPIIETITSPLVGNTYTFIGSFYSYNKSDISITIDGNDCQILSTTFNEINCLMGFSQLKPYRIVLLTSFGLTTQVTIERGQVINNVTMCSVDCNNGICFTGNGSCICNSEYKGNDCSILINNCLYGGELFCGAFGQCNNQTGICICDNNHQGLNCDLPFIDCGGCSEIDAIDNVCNNKTGICTCNKLYTGQHCETPLQYISSVIPSSTDGGLVQIFGWFGFSHNNLTIRIGNLDCNNFIINSSYASCSIGAGSGTKSVNLTQNGIVYIAKDIYHYSEMVYKCPNDCSGHGVCNTLVGECKCNSGWGGFDCNAKNNNPPSSTTSPTTTSSTPSETSGPIRPPDSETNVNKTDGSTVLNNEKTSYEIKLLSLVEYDFNQKIVKENNFKNWTTDNSINNLFIFNHTLNGTDCNVIYTIEEVKTTREHSFGGLNLTLDANSIKISIVIENYPYISSLNTLQLQMESIVSDDDKINKPNECNLEETKIDTSQIENDQLYYYFKK</sequence>
<dbReference type="PRINTS" id="PR00011">
    <property type="entry name" value="EGFLAMININ"/>
</dbReference>
<dbReference type="PROSITE" id="PS00022">
    <property type="entry name" value="EGF_1"/>
    <property type="match status" value="3"/>
</dbReference>
<dbReference type="HOGENOM" id="CLU_003793_0_0_1"/>
<feature type="domain" description="EGF-like" evidence="4">
    <location>
        <begin position="635"/>
        <end position="672"/>
    </location>
</feature>
<dbReference type="EMBL" id="AAFI02000085">
    <property type="protein sequence ID" value="EAL64233.1"/>
    <property type="molecule type" value="Genomic_DNA"/>
</dbReference>
<evidence type="ECO:0000256" key="1">
    <source>
        <dbReference type="PROSITE-ProRule" id="PRU00076"/>
    </source>
</evidence>
<feature type="compositionally biased region" description="Polar residues" evidence="2">
    <location>
        <begin position="859"/>
        <end position="871"/>
    </location>
</feature>
<dbReference type="RefSeq" id="XP_637741.1">
    <property type="nucleotide sequence ID" value="XM_632649.1"/>
</dbReference>
<feature type="transmembrane region" description="Helical" evidence="3">
    <location>
        <begin position="7"/>
        <end position="27"/>
    </location>
</feature>
<keyword evidence="3" id="KW-0472">Membrane</keyword>
<dbReference type="eggNOG" id="KOG1225">
    <property type="taxonomic scope" value="Eukaryota"/>
</dbReference>
<feature type="domain" description="EGF-like" evidence="4">
    <location>
        <begin position="794"/>
        <end position="827"/>
    </location>
</feature>
<keyword evidence="3" id="KW-0812">Transmembrane</keyword>
<dbReference type="GlyGen" id="Q54LT9">
    <property type="glycosylation" value="1 site"/>
</dbReference>
<dbReference type="Gene3D" id="2.10.25.10">
    <property type="entry name" value="Laminin"/>
    <property type="match status" value="1"/>
</dbReference>
<dbReference type="Proteomes" id="UP000002195">
    <property type="component" value="Unassembled WGS sequence"/>
</dbReference>
<dbReference type="KEGG" id="ddi:DDB_G0286417"/>
<feature type="region of interest" description="Disordered" evidence="2">
    <location>
        <begin position="832"/>
        <end position="871"/>
    </location>
</feature>
<comment type="caution">
    <text evidence="5">The sequence shown here is derived from an EMBL/GenBank/DDBJ whole genome shotgun (WGS) entry which is preliminary data.</text>
</comment>
<dbReference type="GeneID" id="8625607"/>
<accession>Q54LT9</accession>
<reference evidence="5 6" key="1">
    <citation type="journal article" date="2005" name="Nature">
        <title>The genome of the social amoeba Dictyostelium discoideum.</title>
        <authorList>
            <consortium name="The Dictyostelium discoideum Sequencing Consortium"/>
            <person name="Eichinger L."/>
            <person name="Pachebat J.A."/>
            <person name="Glockner G."/>
            <person name="Rajandream M.A."/>
            <person name="Sucgang R."/>
            <person name="Berriman M."/>
            <person name="Song J."/>
            <person name="Olsen R."/>
            <person name="Szafranski K."/>
            <person name="Xu Q."/>
            <person name="Tunggal B."/>
            <person name="Kummerfeld S."/>
            <person name="Madera M."/>
            <person name="Konfortov B.A."/>
            <person name="Rivero F."/>
            <person name="Bankier A.T."/>
            <person name="Lehmann R."/>
            <person name="Hamlin N."/>
            <person name="Davies R."/>
            <person name="Gaudet P."/>
            <person name="Fey P."/>
            <person name="Pilcher K."/>
            <person name="Chen G."/>
            <person name="Saunders D."/>
            <person name="Sodergren E."/>
            <person name="Davis P."/>
            <person name="Kerhornou A."/>
            <person name="Nie X."/>
            <person name="Hall N."/>
            <person name="Anjard C."/>
            <person name="Hemphill L."/>
            <person name="Bason N."/>
            <person name="Farbrother P."/>
            <person name="Desany B."/>
            <person name="Just E."/>
            <person name="Morio T."/>
            <person name="Rost R."/>
            <person name="Churcher C."/>
            <person name="Cooper J."/>
            <person name="Haydock S."/>
            <person name="van Driessche N."/>
            <person name="Cronin A."/>
            <person name="Goodhead I."/>
            <person name="Muzny D."/>
            <person name="Mourier T."/>
            <person name="Pain A."/>
            <person name="Lu M."/>
            <person name="Harper D."/>
            <person name="Lindsay R."/>
            <person name="Hauser H."/>
            <person name="James K."/>
            <person name="Quiles M."/>
            <person name="Madan Babu M."/>
            <person name="Saito T."/>
            <person name="Buchrieser C."/>
            <person name="Wardroper A."/>
            <person name="Felder M."/>
            <person name="Thangavelu M."/>
            <person name="Johnson D."/>
            <person name="Knights A."/>
            <person name="Loulseged H."/>
            <person name="Mungall K."/>
            <person name="Oliver K."/>
            <person name="Price C."/>
            <person name="Quail M.A."/>
            <person name="Urushihara H."/>
            <person name="Hernandez J."/>
            <person name="Rabbinowitsch E."/>
            <person name="Steffen D."/>
            <person name="Sanders M."/>
            <person name="Ma J."/>
            <person name="Kohara Y."/>
            <person name="Sharp S."/>
            <person name="Simmonds M."/>
            <person name="Spiegler S."/>
            <person name="Tivey A."/>
            <person name="Sugano S."/>
            <person name="White B."/>
            <person name="Walker D."/>
            <person name="Woodward J."/>
            <person name="Winckler T."/>
            <person name="Tanaka Y."/>
            <person name="Shaulsky G."/>
            <person name="Schleicher M."/>
            <person name="Weinstock G."/>
            <person name="Rosenthal A."/>
            <person name="Cox E.C."/>
            <person name="Chisholm R.L."/>
            <person name="Gibbs R."/>
            <person name="Loomis W.F."/>
            <person name="Platzer M."/>
            <person name="Kay R.R."/>
            <person name="Williams J."/>
            <person name="Dear P.H."/>
            <person name="Noegel A.A."/>
            <person name="Barrell B."/>
            <person name="Kuspa A."/>
        </authorList>
    </citation>
    <scope>NUCLEOTIDE SEQUENCE [LARGE SCALE GENOMIC DNA]</scope>
    <source>
        <strain evidence="5 6">AX4</strain>
    </source>
</reference>
<organism evidence="5 6">
    <name type="scientific">Dictyostelium discoideum</name>
    <name type="common">Social amoeba</name>
    <dbReference type="NCBI Taxonomy" id="44689"/>
    <lineage>
        <taxon>Eukaryota</taxon>
        <taxon>Amoebozoa</taxon>
        <taxon>Evosea</taxon>
        <taxon>Eumycetozoa</taxon>
        <taxon>Dictyostelia</taxon>
        <taxon>Dictyosteliales</taxon>
        <taxon>Dictyosteliaceae</taxon>
        <taxon>Dictyostelium</taxon>
    </lineage>
</organism>
<name>Q54LT9_DICDI</name>
<dbReference type="SMR" id="Q54LT9"/>
<gene>
    <name evidence="5" type="ORF">DDB_G0286417</name>
</gene>
<dbReference type="PANTHER" id="PTHR24032:SF14">
    <property type="entry name" value="EGF-LIKE DOMAIN-CONTAINING PROTEIN-RELATED"/>
    <property type="match status" value="1"/>
</dbReference>